<dbReference type="PRINTS" id="PR00081">
    <property type="entry name" value="GDHRDH"/>
</dbReference>
<evidence type="ECO:0000256" key="3">
    <source>
        <dbReference type="SAM" id="MobiDB-lite"/>
    </source>
</evidence>
<dbReference type="EC" id="1.1.1.270" evidence="2"/>
<evidence type="ECO:0000256" key="2">
    <source>
        <dbReference type="ARBA" id="ARBA00023621"/>
    </source>
</evidence>
<feature type="transmembrane region" description="Helical" evidence="4">
    <location>
        <begin position="336"/>
        <end position="357"/>
    </location>
</feature>
<organism evidence="5 6">
    <name type="scientific">Emericellopsis cladophorae</name>
    <dbReference type="NCBI Taxonomy" id="2686198"/>
    <lineage>
        <taxon>Eukaryota</taxon>
        <taxon>Fungi</taxon>
        <taxon>Dikarya</taxon>
        <taxon>Ascomycota</taxon>
        <taxon>Pezizomycotina</taxon>
        <taxon>Sordariomycetes</taxon>
        <taxon>Hypocreomycetidae</taxon>
        <taxon>Hypocreales</taxon>
        <taxon>Bionectriaceae</taxon>
        <taxon>Emericellopsis</taxon>
    </lineage>
</organism>
<dbReference type="Proteomes" id="UP001055219">
    <property type="component" value="Unassembled WGS sequence"/>
</dbReference>
<dbReference type="GO" id="GO:0000253">
    <property type="term" value="F:3-beta-hydroxysteroid 3-dehydrogenase (NADP+) activity"/>
    <property type="evidence" value="ECO:0007669"/>
    <property type="project" value="UniProtKB-EC"/>
</dbReference>
<dbReference type="EMBL" id="JAGIXG020000001">
    <property type="protein sequence ID" value="KAI6785624.1"/>
    <property type="molecule type" value="Genomic_DNA"/>
</dbReference>
<evidence type="ECO:0000256" key="1">
    <source>
        <dbReference type="ARBA" id="ARBA00023589"/>
    </source>
</evidence>
<dbReference type="PANTHER" id="PTHR43647:SF4">
    <property type="entry name" value="KETOREDUCTASE (KR) DOMAIN-CONTAINING PROTEIN"/>
    <property type="match status" value="1"/>
</dbReference>
<dbReference type="Pfam" id="PF00106">
    <property type="entry name" value="adh_short"/>
    <property type="match status" value="1"/>
</dbReference>
<name>A0A9P9Y9Z8_9HYPO</name>
<keyword evidence="4" id="KW-0472">Membrane</keyword>
<dbReference type="OrthoDB" id="191139at2759"/>
<dbReference type="GeneID" id="75832441"/>
<dbReference type="InterPro" id="IPR036291">
    <property type="entry name" value="NAD(P)-bd_dom_sf"/>
</dbReference>
<gene>
    <name evidence="5" type="ORF">J7T54_005958</name>
</gene>
<dbReference type="InterPro" id="IPR051593">
    <property type="entry name" value="Ergosterol_Biosynth_ERG27"/>
</dbReference>
<dbReference type="GO" id="GO:0005811">
    <property type="term" value="C:lipid droplet"/>
    <property type="evidence" value="ECO:0007669"/>
    <property type="project" value="TreeGrafter"/>
</dbReference>
<comment type="pathway">
    <text evidence="1">Steroid biosynthesis; zymosterol biosynthesis; zymosterol from lanosterol: step 5/6.</text>
</comment>
<keyword evidence="4" id="KW-0812">Transmembrane</keyword>
<dbReference type="RefSeq" id="XP_051366480.1">
    <property type="nucleotide sequence ID" value="XM_051510467.1"/>
</dbReference>
<evidence type="ECO:0000256" key="4">
    <source>
        <dbReference type="SAM" id="Phobius"/>
    </source>
</evidence>
<comment type="caution">
    <text evidence="5">The sequence shown here is derived from an EMBL/GenBank/DDBJ whole genome shotgun (WGS) entry which is preliminary data.</text>
</comment>
<keyword evidence="6" id="KW-1185">Reference proteome</keyword>
<sequence>MRPHCCKRETKTRAQHAPPRWSVVMDLAEGTKCSPDGLSEEMSIEHDGTVTGQGGQDTNEGTPQSSGARCKRAVGMALVVLGMVTAWGSGTTIVTGATGGMGSAIVSHIMRRSDLAETQTGIYTVRKPSSAPALRKALQSAPSSHKHEVAALDLSSMERVRAFAKDINERVTSGAIPPIRALILNAGYQDHKEINMTSDGYETTWQVNYLANFLLALLLLQSIDKKEGRILIVGSWTHDVDDARNKSGGQDPYSAPLWNSLFPDLDDLARGRWSTPQDDPSWLSGFRRYGASKLCVVILQQELARRVARDPDLSHIAVMGLDPGAMSSDLLRRGSFFFTWFLAWFVLPVAGALSVHLNPNGPMRTTWKSAGDAVRACFDIDSPAGQPLYLNGTDEFEVAKDAQDETKRRKLWEYSLQAGGIREGDTVLEDWK</sequence>
<keyword evidence="4" id="KW-1133">Transmembrane helix</keyword>
<dbReference type="Gene3D" id="3.40.50.720">
    <property type="entry name" value="NAD(P)-binding Rossmann-like Domain"/>
    <property type="match status" value="1"/>
</dbReference>
<dbReference type="AlphaFoldDB" id="A0A9P9Y9Z8"/>
<evidence type="ECO:0000313" key="6">
    <source>
        <dbReference type="Proteomes" id="UP001055219"/>
    </source>
</evidence>
<reference evidence="5" key="2">
    <citation type="submission" date="2022-07" db="EMBL/GenBank/DDBJ databases">
        <authorList>
            <person name="Goncalves M.F.M."/>
            <person name="Hilario S."/>
            <person name="Van De Peer Y."/>
            <person name="Esteves A.C."/>
            <person name="Alves A."/>
        </authorList>
    </citation>
    <scope>NUCLEOTIDE SEQUENCE</scope>
    <source>
        <strain evidence="5">MUM 19.33</strain>
    </source>
</reference>
<feature type="region of interest" description="Disordered" evidence="3">
    <location>
        <begin position="47"/>
        <end position="68"/>
    </location>
</feature>
<dbReference type="PANTHER" id="PTHR43647">
    <property type="entry name" value="DEHYDROGENASE"/>
    <property type="match status" value="1"/>
</dbReference>
<protein>
    <recommendedName>
        <fullName evidence="2">3beta-hydroxysteroid 3-dehydrogenase</fullName>
        <ecNumber evidence="2">1.1.1.270</ecNumber>
    </recommendedName>
</protein>
<dbReference type="SUPFAM" id="SSF51735">
    <property type="entry name" value="NAD(P)-binding Rossmann-fold domains"/>
    <property type="match status" value="1"/>
</dbReference>
<reference evidence="5" key="1">
    <citation type="journal article" date="2021" name="J Fungi (Basel)">
        <title>Genomic and Metabolomic Analyses of the Marine Fungus Emericellopsis cladophorae: Insights into Saltwater Adaptability Mechanisms and Its Biosynthetic Potential.</title>
        <authorList>
            <person name="Goncalves M.F.M."/>
            <person name="Hilario S."/>
            <person name="Van de Peer Y."/>
            <person name="Esteves A.C."/>
            <person name="Alves A."/>
        </authorList>
    </citation>
    <scope>NUCLEOTIDE SEQUENCE</scope>
    <source>
        <strain evidence="5">MUM 19.33</strain>
    </source>
</reference>
<accession>A0A9P9Y9Z8</accession>
<proteinExistence type="predicted"/>
<dbReference type="GO" id="GO:0005789">
    <property type="term" value="C:endoplasmic reticulum membrane"/>
    <property type="evidence" value="ECO:0007669"/>
    <property type="project" value="TreeGrafter"/>
</dbReference>
<dbReference type="InterPro" id="IPR002347">
    <property type="entry name" value="SDR_fam"/>
</dbReference>
<dbReference type="GO" id="GO:0005741">
    <property type="term" value="C:mitochondrial outer membrane"/>
    <property type="evidence" value="ECO:0007669"/>
    <property type="project" value="TreeGrafter"/>
</dbReference>
<evidence type="ECO:0000313" key="5">
    <source>
        <dbReference type="EMBL" id="KAI6785624.1"/>
    </source>
</evidence>